<protein>
    <submittedName>
        <fullName evidence="1">Uncharacterized protein</fullName>
    </submittedName>
</protein>
<name>A0A9P4V5T7_9PLEO</name>
<evidence type="ECO:0000313" key="1">
    <source>
        <dbReference type="EMBL" id="KAF2737791.1"/>
    </source>
</evidence>
<dbReference type="AlphaFoldDB" id="A0A9P4V5T7"/>
<comment type="caution">
    <text evidence="1">The sequence shown here is derived from an EMBL/GenBank/DDBJ whole genome shotgun (WGS) entry which is preliminary data.</text>
</comment>
<keyword evidence="2" id="KW-1185">Reference proteome</keyword>
<sequence>MSLSPLLQQQLFDAATKVAQRNAITIQWSSFHTWSFFHQKPDSFIESDSINDFWAASTPFTNCVGQAFLAYQALRKTFSETPNLKAYVDNVKFMTSEKYAVTDQDYHALVTIELESYCIIVDTAMHPTAYKIRLGEDPFGCEPYIDTHNQLEQTFVEYAPVNGTNTITMRWKIIGGNWYSGVSRFSEMDPTAALRQLVAPASQCTKGNMPVNKIINTRVVSSEPPNNLPYTALNRGYEYMSSRLKIDFDERQFSLQIFAPDWLAKNAGYAGRVDASKITSYTDPKMGIIKLALKMSPNRDNARSVAATELLDEICEALGSRRGEILKIANSIYEVNPKILR</sequence>
<reference evidence="1" key="1">
    <citation type="journal article" date="2020" name="Stud. Mycol.">
        <title>101 Dothideomycetes genomes: a test case for predicting lifestyles and emergence of pathogens.</title>
        <authorList>
            <person name="Haridas S."/>
            <person name="Albert R."/>
            <person name="Binder M."/>
            <person name="Bloem J."/>
            <person name="Labutti K."/>
            <person name="Salamov A."/>
            <person name="Andreopoulos B."/>
            <person name="Baker S."/>
            <person name="Barry K."/>
            <person name="Bills G."/>
            <person name="Bluhm B."/>
            <person name="Cannon C."/>
            <person name="Castanera R."/>
            <person name="Culley D."/>
            <person name="Daum C."/>
            <person name="Ezra D."/>
            <person name="Gonzalez J."/>
            <person name="Henrissat B."/>
            <person name="Kuo A."/>
            <person name="Liang C."/>
            <person name="Lipzen A."/>
            <person name="Lutzoni F."/>
            <person name="Magnuson J."/>
            <person name="Mondo S."/>
            <person name="Nolan M."/>
            <person name="Ohm R."/>
            <person name="Pangilinan J."/>
            <person name="Park H.-J."/>
            <person name="Ramirez L."/>
            <person name="Alfaro M."/>
            <person name="Sun H."/>
            <person name="Tritt A."/>
            <person name="Yoshinaga Y."/>
            <person name="Zwiers L.-H."/>
            <person name="Turgeon B."/>
            <person name="Goodwin S."/>
            <person name="Spatafora J."/>
            <person name="Crous P."/>
            <person name="Grigoriev I."/>
        </authorList>
    </citation>
    <scope>NUCLEOTIDE SEQUENCE</scope>
    <source>
        <strain evidence="1">CBS 125425</strain>
    </source>
</reference>
<proteinExistence type="predicted"/>
<dbReference type="OrthoDB" id="414463at2759"/>
<accession>A0A9P4V5T7</accession>
<dbReference type="EMBL" id="ML996113">
    <property type="protein sequence ID" value="KAF2737791.1"/>
    <property type="molecule type" value="Genomic_DNA"/>
</dbReference>
<evidence type="ECO:0000313" key="2">
    <source>
        <dbReference type="Proteomes" id="UP000799444"/>
    </source>
</evidence>
<dbReference type="Proteomes" id="UP000799444">
    <property type="component" value="Unassembled WGS sequence"/>
</dbReference>
<organism evidence="1 2">
    <name type="scientific">Polyplosphaeria fusca</name>
    <dbReference type="NCBI Taxonomy" id="682080"/>
    <lineage>
        <taxon>Eukaryota</taxon>
        <taxon>Fungi</taxon>
        <taxon>Dikarya</taxon>
        <taxon>Ascomycota</taxon>
        <taxon>Pezizomycotina</taxon>
        <taxon>Dothideomycetes</taxon>
        <taxon>Pleosporomycetidae</taxon>
        <taxon>Pleosporales</taxon>
        <taxon>Tetraplosphaeriaceae</taxon>
        <taxon>Polyplosphaeria</taxon>
    </lineage>
</organism>
<gene>
    <name evidence="1" type="ORF">EJ04DRAFT_590478</name>
</gene>